<evidence type="ECO:0008006" key="4">
    <source>
        <dbReference type="Google" id="ProtNLM"/>
    </source>
</evidence>
<evidence type="ECO:0000313" key="2">
    <source>
        <dbReference type="EMBL" id="MDD0840946.1"/>
    </source>
</evidence>
<gene>
    <name evidence="2" type="ORF">PSQ40_20385</name>
</gene>
<reference evidence="2 3" key="1">
    <citation type="submission" date="2023-02" db="EMBL/GenBank/DDBJ databases">
        <title>Bacterial whole genomic sequence of Curvibacter sp. HBC61.</title>
        <authorList>
            <person name="Le V."/>
            <person name="Ko S.-R."/>
            <person name="Ahn C.-Y."/>
            <person name="Oh H.-M."/>
        </authorList>
    </citation>
    <scope>NUCLEOTIDE SEQUENCE [LARGE SCALE GENOMIC DNA]</scope>
    <source>
        <strain evidence="2 3">HBC61</strain>
    </source>
</reference>
<keyword evidence="3" id="KW-1185">Reference proteome</keyword>
<name>A0ABT5N3Q7_9BURK</name>
<dbReference type="RefSeq" id="WP_273953726.1">
    <property type="nucleotide sequence ID" value="NZ_JAQSIP010000013.1"/>
</dbReference>
<feature type="region of interest" description="Disordered" evidence="1">
    <location>
        <begin position="60"/>
        <end position="115"/>
    </location>
</feature>
<dbReference type="Proteomes" id="UP001528673">
    <property type="component" value="Unassembled WGS sequence"/>
</dbReference>
<comment type="caution">
    <text evidence="2">The sequence shown here is derived from an EMBL/GenBank/DDBJ whole genome shotgun (WGS) entry which is preliminary data.</text>
</comment>
<evidence type="ECO:0000313" key="3">
    <source>
        <dbReference type="Proteomes" id="UP001528673"/>
    </source>
</evidence>
<protein>
    <recommendedName>
        <fullName evidence="4">DUF2946 domain-containing protein</fullName>
    </recommendedName>
</protein>
<sequence length="171" mass="17280">MRRPALFCLILLLAWRAWLGDAMALGALRGDAAPTAPVAVQTLQTLQTLPMALPPVAAGFAPTGADGPADARSRWSPAGHGPTGHALGTPPCHDSSLSSTAAAEAMPHASADSAQASHGGTCTACQICHLALLSPQRPAPALPGQRFATPQSAEGGFQSACLNPQLKPPIG</sequence>
<dbReference type="EMBL" id="JAQSIP010000013">
    <property type="protein sequence ID" value="MDD0840946.1"/>
    <property type="molecule type" value="Genomic_DNA"/>
</dbReference>
<organism evidence="2 3">
    <name type="scientific">Curvibacter cyanobacteriorum</name>
    <dbReference type="NCBI Taxonomy" id="3026422"/>
    <lineage>
        <taxon>Bacteria</taxon>
        <taxon>Pseudomonadati</taxon>
        <taxon>Pseudomonadota</taxon>
        <taxon>Betaproteobacteria</taxon>
        <taxon>Burkholderiales</taxon>
        <taxon>Comamonadaceae</taxon>
        <taxon>Curvibacter</taxon>
    </lineage>
</organism>
<feature type="region of interest" description="Disordered" evidence="1">
    <location>
        <begin position="141"/>
        <end position="171"/>
    </location>
</feature>
<proteinExistence type="predicted"/>
<accession>A0ABT5N3Q7</accession>
<evidence type="ECO:0000256" key="1">
    <source>
        <dbReference type="SAM" id="MobiDB-lite"/>
    </source>
</evidence>